<dbReference type="MGI" id="MGI:2146242">
    <property type="gene designation" value="AW557046"/>
</dbReference>
<evidence type="ECO:0000313" key="2">
    <source>
        <dbReference type="EMBL" id="BAE38006.1"/>
    </source>
</evidence>
<evidence type="ECO:0000313" key="3">
    <source>
        <dbReference type="MGI" id="MGI:2146242"/>
    </source>
</evidence>
<accession>Q3TNT1</accession>
<dbReference type="AGR" id="MGI:2146242"/>
<evidence type="ECO:0000256" key="1">
    <source>
        <dbReference type="SAM" id="Phobius"/>
    </source>
</evidence>
<reference evidence="2" key="6">
    <citation type="submission" date="2004-04" db="EMBL/GenBank/DDBJ databases">
        <authorList>
            <person name="Arakawa T."/>
            <person name="Carninci P."/>
            <person name="Fukuda S."/>
            <person name="Hashizume W."/>
            <person name="Hayashida K."/>
            <person name="Hori F."/>
            <person name="Iida J."/>
            <person name="Imamura K."/>
            <person name="Imotani K."/>
            <person name="Itoh M."/>
            <person name="Kanagawa S."/>
            <person name="Kawai J."/>
            <person name="Kojima M."/>
            <person name="Konno H."/>
            <person name="Murata M."/>
            <person name="Nakamura M."/>
            <person name="Ninomiya N."/>
            <person name="Nishiyori H."/>
            <person name="Nomura K."/>
            <person name="Ohno M."/>
            <person name="Sakazume N."/>
            <person name="Sano H."/>
            <person name="Sasaki D."/>
            <person name="Shibata K."/>
            <person name="Shiraki T."/>
            <person name="Tagami M."/>
            <person name="Tagami Y."/>
            <person name="Waki K."/>
            <person name="Watahiki A."/>
            <person name="Muramatsu M."/>
            <person name="Hayashizaki Y."/>
        </authorList>
    </citation>
    <scope>NUCLEOTIDE SEQUENCE</scope>
    <source>
        <strain evidence="2">C57BL/6J</strain>
        <tissue evidence="2">Eyeball</tissue>
    </source>
</reference>
<reference evidence="2" key="7">
    <citation type="journal article" date="2005" name="Science">
        <title>The Transcriptional Landscape of the Mammalian Genome.</title>
        <authorList>
            <consortium name="The FANTOM Consortium"/>
            <consortium name="Riken Genome Exploration Research Group and Genome Science Group (Genome Network Project Core Group)"/>
        </authorList>
    </citation>
    <scope>NUCLEOTIDE SEQUENCE</scope>
    <source>
        <strain evidence="2">C57BL/6J</strain>
        <tissue evidence="2">Eyeball</tissue>
    </source>
</reference>
<gene>
    <name evidence="3" type="primary">AW557046</name>
</gene>
<organism evidence="2">
    <name type="scientific">Mus musculus</name>
    <name type="common">Mouse</name>
    <dbReference type="NCBI Taxonomy" id="10090"/>
    <lineage>
        <taxon>Eukaryota</taxon>
        <taxon>Metazoa</taxon>
        <taxon>Chordata</taxon>
        <taxon>Craniata</taxon>
        <taxon>Vertebrata</taxon>
        <taxon>Euteleostomi</taxon>
        <taxon>Mammalia</taxon>
        <taxon>Eutheria</taxon>
        <taxon>Euarchontoglires</taxon>
        <taxon>Glires</taxon>
        <taxon>Rodentia</taxon>
        <taxon>Myomorpha</taxon>
        <taxon>Muroidea</taxon>
        <taxon>Muridae</taxon>
        <taxon>Murinae</taxon>
        <taxon>Mus</taxon>
        <taxon>Mus</taxon>
    </lineage>
</organism>
<reference evidence="2" key="2">
    <citation type="journal article" date="2000" name="Genome Res.">
        <title>Normalization and subtraction of cap-trapper-selected cDNAs to prepare full-length cDNA libraries for rapid discovery of new genes.</title>
        <authorList>
            <person name="Carninci P."/>
            <person name="Shibata Y."/>
            <person name="Hayatsu N."/>
            <person name="Sugahara Y."/>
            <person name="Shibata K."/>
            <person name="Itoh M."/>
            <person name="Konno H."/>
            <person name="Okazaki Y."/>
            <person name="Muramatsu M."/>
            <person name="Hayashizaki Y."/>
        </authorList>
    </citation>
    <scope>NUCLEOTIDE SEQUENCE</scope>
    <source>
        <strain evidence="2">C57BL/6J</strain>
        <tissue evidence="2">Eyeball</tissue>
    </source>
</reference>
<dbReference type="EMBL" id="AK165024">
    <property type="protein sequence ID" value="BAE38006.1"/>
    <property type="molecule type" value="mRNA"/>
</dbReference>
<reference evidence="2" key="8">
    <citation type="journal article" date="2005" name="Science">
        <title>Antisense Transcription in the Mammalian Transcriptome.</title>
        <authorList>
            <consortium name="RIKEN Genome Exploration Research Group and Genome Science Group (Genome Network Project Core Group) and the FANTOM Consortium"/>
        </authorList>
    </citation>
    <scope>NUCLEOTIDE SEQUENCE</scope>
    <source>
        <strain evidence="2">C57BL/6J</strain>
        <tissue evidence="2">Eyeball</tissue>
    </source>
</reference>
<reference evidence="2" key="5">
    <citation type="journal article" date="2002" name="Nature">
        <title>Analysis of the mouse transcriptome based on functional annotation of 60,770 full-length cDNAs.</title>
        <authorList>
            <consortium name="The FANTOM Consortium and the RIKEN Genome Exploration Research Group Phase I and II Team"/>
        </authorList>
    </citation>
    <scope>NUCLEOTIDE SEQUENCE</scope>
    <source>
        <strain evidence="2">C57BL/6J</strain>
        <tissue evidence="2">Eyeball</tissue>
    </source>
</reference>
<sequence length="69" mass="7145">MLLPSPSPECPWDLGGALVIRVLPHVTLVPPALLFTFHVGGVVLIFSSGLSISSGSFSPVAFRASGNEV</sequence>
<reference evidence="2" key="4">
    <citation type="journal article" date="2001" name="Nature">
        <title>Functional annotation of a full-length mouse cDNA collection.</title>
        <authorList>
            <consortium name="The RIKEN Genome Exploration Research Group Phase II Team and the FANTOM Consortium"/>
        </authorList>
    </citation>
    <scope>NUCLEOTIDE SEQUENCE</scope>
    <source>
        <strain evidence="2">C57BL/6J</strain>
        <tissue evidence="2">Eyeball</tissue>
    </source>
</reference>
<protein>
    <submittedName>
        <fullName evidence="2">Uncharacterized protein</fullName>
    </submittedName>
</protein>
<feature type="transmembrane region" description="Helical" evidence="1">
    <location>
        <begin position="32"/>
        <end position="53"/>
    </location>
</feature>
<reference evidence="2" key="1">
    <citation type="journal article" date="1999" name="Methods Enzymol.">
        <title>High-efficiency full-length cDNA cloning.</title>
        <authorList>
            <person name="Carninci P."/>
            <person name="Hayashizaki Y."/>
        </authorList>
    </citation>
    <scope>NUCLEOTIDE SEQUENCE</scope>
    <source>
        <strain evidence="2">C57BL/6J</strain>
        <tissue evidence="2">Eyeball</tissue>
    </source>
</reference>
<keyword evidence="1" id="KW-0472">Membrane</keyword>
<keyword evidence="1" id="KW-1133">Transmembrane helix</keyword>
<keyword evidence="1" id="KW-0812">Transmembrane</keyword>
<reference evidence="2" key="3">
    <citation type="journal article" date="2000" name="Genome Res.">
        <title>RIKEN integrated sequence analysis (RISA) system--384-format sequencing pipeline with 384 multicapillary sequencer.</title>
        <authorList>
            <person name="Shibata K."/>
            <person name="Itoh M."/>
            <person name="Aizawa K."/>
            <person name="Nagaoka S."/>
            <person name="Sasaki N."/>
            <person name="Carninci P."/>
            <person name="Konno H."/>
            <person name="Akiyama J."/>
            <person name="Nishi K."/>
            <person name="Kitsunai T."/>
            <person name="Tashiro H."/>
            <person name="Itoh M."/>
            <person name="Sumi N."/>
            <person name="Ishii Y."/>
            <person name="Nakamura S."/>
            <person name="Hazama M."/>
            <person name="Nishine T."/>
            <person name="Harada A."/>
            <person name="Yamamoto R."/>
            <person name="Matsumoto H."/>
            <person name="Sakaguchi S."/>
            <person name="Ikegami T."/>
            <person name="Kashiwagi K."/>
            <person name="Fujiwake S."/>
            <person name="Inoue K."/>
            <person name="Togawa Y."/>
            <person name="Izawa M."/>
            <person name="Ohara E."/>
            <person name="Watahiki M."/>
            <person name="Yoneda Y."/>
            <person name="Ishikawa T."/>
            <person name="Ozawa K."/>
            <person name="Tanaka T."/>
            <person name="Matsuura S."/>
            <person name="Kawai J."/>
            <person name="Okazaki Y."/>
            <person name="Muramatsu M."/>
            <person name="Inoue Y."/>
            <person name="Kira A."/>
            <person name="Hayashizaki Y."/>
        </authorList>
    </citation>
    <scope>NUCLEOTIDE SEQUENCE</scope>
    <source>
        <strain evidence="2">C57BL/6J</strain>
        <tissue evidence="2">Eyeball</tissue>
    </source>
</reference>
<name>Q3TNT1_MOUSE</name>
<proteinExistence type="evidence at transcript level"/>
<dbReference type="AlphaFoldDB" id="Q3TNT1"/>